<keyword evidence="1" id="KW-1133">Transmembrane helix</keyword>
<dbReference type="EMBL" id="RCTY01000045">
    <property type="protein sequence ID" value="ROU05403.1"/>
    <property type="molecule type" value="Genomic_DNA"/>
</dbReference>
<accession>A0A3N2RD82</accession>
<evidence type="ECO:0000313" key="3">
    <source>
        <dbReference type="Proteomes" id="UP000275910"/>
    </source>
</evidence>
<keyword evidence="1" id="KW-0812">Transmembrane</keyword>
<keyword evidence="1" id="KW-0472">Membrane</keyword>
<dbReference type="AlphaFoldDB" id="A0A3N2RD82"/>
<feature type="transmembrane region" description="Helical" evidence="1">
    <location>
        <begin position="6"/>
        <end position="30"/>
    </location>
</feature>
<evidence type="ECO:0000256" key="1">
    <source>
        <dbReference type="SAM" id="Phobius"/>
    </source>
</evidence>
<protein>
    <submittedName>
        <fullName evidence="2">Uncharacterized protein</fullName>
    </submittedName>
</protein>
<proteinExistence type="predicted"/>
<gene>
    <name evidence="2" type="ORF">D9T17_18445</name>
</gene>
<organism evidence="2 3">
    <name type="scientific">Lysobacter enzymogenes</name>
    <dbReference type="NCBI Taxonomy" id="69"/>
    <lineage>
        <taxon>Bacteria</taxon>
        <taxon>Pseudomonadati</taxon>
        <taxon>Pseudomonadota</taxon>
        <taxon>Gammaproteobacteria</taxon>
        <taxon>Lysobacterales</taxon>
        <taxon>Lysobacteraceae</taxon>
        <taxon>Lysobacter</taxon>
    </lineage>
</organism>
<sequence>MLSLNVRAVLVSVAGAAGGAAAIGMLVYAVCLGNAYMLEQVAIDKCIDSGRAWNHEKRTCDV</sequence>
<comment type="caution">
    <text evidence="2">The sequence shown here is derived from an EMBL/GenBank/DDBJ whole genome shotgun (WGS) entry which is preliminary data.</text>
</comment>
<reference evidence="2 3" key="1">
    <citation type="submission" date="2018-10" db="EMBL/GenBank/DDBJ databases">
        <title>The genome of Lysobacter enzymogenes OH11.</title>
        <authorList>
            <person name="Liu F."/>
            <person name="Zhao Y."/>
            <person name="Qian G."/>
            <person name="Chen Y."/>
            <person name="Xu H."/>
        </authorList>
    </citation>
    <scope>NUCLEOTIDE SEQUENCE [LARGE SCALE GENOMIC DNA]</scope>
    <source>
        <strain evidence="2 3">OH11</strain>
    </source>
</reference>
<dbReference type="Proteomes" id="UP000275910">
    <property type="component" value="Unassembled WGS sequence"/>
</dbReference>
<name>A0A3N2RD82_LYSEN</name>
<evidence type="ECO:0000313" key="2">
    <source>
        <dbReference type="EMBL" id="ROU05403.1"/>
    </source>
</evidence>